<accession>A0A562PIH3</accession>
<reference evidence="2 4" key="1">
    <citation type="journal article" date="2015" name="Stand. Genomic Sci.">
        <title>Genomic Encyclopedia of Bacterial and Archaeal Type Strains, Phase III: the genomes of soil and plant-associated and newly described type strains.</title>
        <authorList>
            <person name="Whitman W.B."/>
            <person name="Woyke T."/>
            <person name="Klenk H.P."/>
            <person name="Zhou Y."/>
            <person name="Lilburn T.G."/>
            <person name="Beck B.J."/>
            <person name="De Vos P."/>
            <person name="Vandamme P."/>
            <person name="Eisen J.A."/>
            <person name="Garrity G."/>
            <person name="Hugenholtz P."/>
            <person name="Kyrpides N.C."/>
        </authorList>
    </citation>
    <scope>NUCLEOTIDE SEQUENCE [LARGE SCALE GENOMIC DNA]</scope>
    <source>
        <strain evidence="2 4">CGMCC 1.5380</strain>
    </source>
</reference>
<reference evidence="1 3" key="2">
    <citation type="submission" date="2018-07" db="EMBL/GenBank/DDBJ databases">
        <title>Genomic Encyclopedia of Type Strains, Phase IV (KMG-IV): sequencing the most valuable type-strain genomes for metagenomic binning, comparative biology and taxonomic classification.</title>
        <authorList>
            <person name="Goeker M."/>
        </authorList>
    </citation>
    <scope>NUCLEOTIDE SEQUENCE [LARGE SCALE GENOMIC DNA]</scope>
    <source>
        <strain evidence="1 3">DSM 19728</strain>
    </source>
</reference>
<dbReference type="Proteomes" id="UP000321392">
    <property type="component" value="Unassembled WGS sequence"/>
</dbReference>
<evidence type="ECO:0000313" key="4">
    <source>
        <dbReference type="Proteomes" id="UP000321392"/>
    </source>
</evidence>
<evidence type="ECO:0000313" key="2">
    <source>
        <dbReference type="EMBL" id="TWI44251.1"/>
    </source>
</evidence>
<reference evidence="2" key="3">
    <citation type="submission" date="2019-07" db="EMBL/GenBank/DDBJ databases">
        <authorList>
            <person name="Whitman W."/>
            <person name="Huntemann M."/>
            <person name="Clum A."/>
            <person name="Pillay M."/>
            <person name="Palaniappan K."/>
            <person name="Varghese N."/>
            <person name="Mikhailova N."/>
            <person name="Stamatis D."/>
            <person name="Reddy T."/>
            <person name="Daum C."/>
            <person name="Shapiro N."/>
            <person name="Ivanova N."/>
            <person name="Kyrpides N."/>
            <person name="Woyke T."/>
        </authorList>
    </citation>
    <scope>NUCLEOTIDE SEQUENCE</scope>
    <source>
        <strain evidence="2">CGMCC 1.5380</strain>
    </source>
</reference>
<evidence type="ECO:0000313" key="1">
    <source>
        <dbReference type="EMBL" id="RDI50237.1"/>
    </source>
</evidence>
<keyword evidence="3" id="KW-1185">Reference proteome</keyword>
<evidence type="ECO:0000313" key="3">
    <source>
        <dbReference type="Proteomes" id="UP000254518"/>
    </source>
</evidence>
<protein>
    <submittedName>
        <fullName evidence="2">Uncharacterized protein</fullName>
    </submittedName>
</protein>
<dbReference type="AlphaFoldDB" id="A0A562PIH3"/>
<dbReference type="PROSITE" id="PS51257">
    <property type="entry name" value="PROKAR_LIPOPROTEIN"/>
    <property type="match status" value="1"/>
</dbReference>
<dbReference type="EMBL" id="VLKX01000019">
    <property type="protein sequence ID" value="TWI44251.1"/>
    <property type="molecule type" value="Genomic_DNA"/>
</dbReference>
<organism evidence="2 4">
    <name type="scientific">Flavobacterium glaciei</name>
    <dbReference type="NCBI Taxonomy" id="386300"/>
    <lineage>
        <taxon>Bacteria</taxon>
        <taxon>Pseudomonadati</taxon>
        <taxon>Bacteroidota</taxon>
        <taxon>Flavobacteriia</taxon>
        <taxon>Flavobacteriales</taxon>
        <taxon>Flavobacteriaceae</taxon>
        <taxon>Flavobacterium</taxon>
    </lineage>
</organism>
<proteinExistence type="predicted"/>
<comment type="caution">
    <text evidence="2">The sequence shown here is derived from an EMBL/GenBank/DDBJ whole genome shotgun (WGS) entry which is preliminary data.</text>
</comment>
<dbReference type="Proteomes" id="UP000254518">
    <property type="component" value="Unassembled WGS sequence"/>
</dbReference>
<sequence>MKKIYLILIMSIITFSCSDESVNLEPLSIANSKRSINSVSNSGDYNVAVTVSSDGTEWTYTITRAVTKAKSLSHFIIDLNNCGQDSATFADIISATVNGNPANMSPSEGSGTGCDTQEITTNFIKFDVQEATSWVIILKYNRGYEISTTATSWLKAGTSCHQAVIYAPGCPKGDVFEELSTL</sequence>
<name>A0A562PIH3_9FLAO</name>
<gene>
    <name evidence="1" type="ORF">DFR66_1199</name>
    <name evidence="2" type="ORF">IQ02_02681</name>
</gene>
<dbReference type="EMBL" id="QQBA01000019">
    <property type="protein sequence ID" value="RDI50237.1"/>
    <property type="molecule type" value="Genomic_DNA"/>
</dbReference>